<sequence length="399" mass="43951">MVNQLRDTVTLRHGAKLHNRIVLPPMLTFSGKEGGFASDDTINYYKARSQAGGLLIAEYHYVSETGGPCTPPGIPEQLGIYDDEHLDSIRAIASALKKDGNKAILQIHHGGREAMGRAAKGKEVLAPSAIDYSFLSYPVREMTNEEIEEIIKDFGRAAKRAIDAGFDGVEIHGANHYGIQQFFSKLSNHRTDKWGGSLEKRMSFPLAVVKEVKSVIDQYAPENFIIGYRISPEEIHGDDIGYTYDEAMQLIQEVIKYELDYIHLSLWAGGYSAIPHGGQKSFGEYYKEILDDKTKLIVVGGVFDEASAQEAVEKYTDLIAVGRGTLVDPEFGKKIDEGKGDTIVHEISPEQLEKVCWTPGLLRVFTSEGQMGLPPIPNAESIKHLGSNDNFSPSTSATS</sequence>
<dbReference type="InterPro" id="IPR051799">
    <property type="entry name" value="NADH_flavin_oxidoreductase"/>
</dbReference>
<evidence type="ECO:0000256" key="3">
    <source>
        <dbReference type="SAM" id="MobiDB-lite"/>
    </source>
</evidence>
<reference evidence="5 6" key="1">
    <citation type="submission" date="2016-10" db="EMBL/GenBank/DDBJ databases">
        <authorList>
            <person name="de Groot N.N."/>
        </authorList>
    </citation>
    <scope>NUCLEOTIDE SEQUENCE [LARGE SCALE GENOMIC DNA]</scope>
    <source>
        <strain evidence="5 6">A-4</strain>
    </source>
</reference>
<dbReference type="PANTHER" id="PTHR43656:SF2">
    <property type="entry name" value="BINDING OXIDOREDUCTASE, PUTATIVE (AFU_ORTHOLOGUE AFUA_2G08260)-RELATED"/>
    <property type="match status" value="1"/>
</dbReference>
<keyword evidence="6" id="KW-1185">Reference proteome</keyword>
<dbReference type="InterPro" id="IPR013785">
    <property type="entry name" value="Aldolase_TIM"/>
</dbReference>
<feature type="domain" description="NADH:flavin oxidoreductase/NADH oxidase N-terminal" evidence="4">
    <location>
        <begin position="15"/>
        <end position="339"/>
    </location>
</feature>
<dbReference type="CDD" id="cd04735">
    <property type="entry name" value="OYE_like_4_FMN"/>
    <property type="match status" value="1"/>
</dbReference>
<dbReference type="PANTHER" id="PTHR43656">
    <property type="entry name" value="BINDING OXIDOREDUCTASE, PUTATIVE (AFU_ORTHOLOGUE AFUA_2G08260)-RELATED"/>
    <property type="match status" value="1"/>
</dbReference>
<evidence type="ECO:0000256" key="1">
    <source>
        <dbReference type="ARBA" id="ARBA00022630"/>
    </source>
</evidence>
<evidence type="ECO:0000313" key="5">
    <source>
        <dbReference type="EMBL" id="SDB16126.1"/>
    </source>
</evidence>
<dbReference type="Pfam" id="PF00724">
    <property type="entry name" value="Oxidored_FMN"/>
    <property type="match status" value="1"/>
</dbReference>
<dbReference type="Proteomes" id="UP000182508">
    <property type="component" value="Unassembled WGS sequence"/>
</dbReference>
<feature type="region of interest" description="Disordered" evidence="3">
    <location>
        <begin position="376"/>
        <end position="399"/>
    </location>
</feature>
<keyword evidence="2" id="KW-0560">Oxidoreductase</keyword>
<accession>A0A1G6B638</accession>
<evidence type="ECO:0000313" key="6">
    <source>
        <dbReference type="Proteomes" id="UP000182508"/>
    </source>
</evidence>
<proteinExistence type="predicted"/>
<dbReference type="AlphaFoldDB" id="A0A1G6B638"/>
<protein>
    <submittedName>
        <fullName evidence="5">2,4-dienoyl-CoA reductase</fullName>
    </submittedName>
</protein>
<dbReference type="RefSeq" id="WP_074485678.1">
    <property type="nucleotide sequence ID" value="NZ_FMXP01000009.1"/>
</dbReference>
<dbReference type="InterPro" id="IPR001155">
    <property type="entry name" value="OxRdtase_FMN_N"/>
</dbReference>
<evidence type="ECO:0000256" key="2">
    <source>
        <dbReference type="ARBA" id="ARBA00023002"/>
    </source>
</evidence>
<name>A0A1G6B638_9STRE</name>
<dbReference type="GO" id="GO:0016491">
    <property type="term" value="F:oxidoreductase activity"/>
    <property type="evidence" value="ECO:0007669"/>
    <property type="project" value="UniProtKB-KW"/>
</dbReference>
<dbReference type="SUPFAM" id="SSF51395">
    <property type="entry name" value="FMN-linked oxidoreductases"/>
    <property type="match status" value="1"/>
</dbReference>
<dbReference type="GO" id="GO:0010181">
    <property type="term" value="F:FMN binding"/>
    <property type="evidence" value="ECO:0007669"/>
    <property type="project" value="InterPro"/>
</dbReference>
<dbReference type="Gene3D" id="3.20.20.70">
    <property type="entry name" value="Aldolase class I"/>
    <property type="match status" value="1"/>
</dbReference>
<dbReference type="EMBL" id="FMXP01000009">
    <property type="protein sequence ID" value="SDB16126.1"/>
    <property type="molecule type" value="Genomic_DNA"/>
</dbReference>
<dbReference type="STRING" id="439219.SAMN02910293_00818"/>
<feature type="compositionally biased region" description="Polar residues" evidence="3">
    <location>
        <begin position="387"/>
        <end position="399"/>
    </location>
</feature>
<evidence type="ECO:0000259" key="4">
    <source>
        <dbReference type="Pfam" id="PF00724"/>
    </source>
</evidence>
<gene>
    <name evidence="5" type="ORF">SAMN02910293_00818</name>
</gene>
<organism evidence="5 6">
    <name type="scientific">Streptococcus henryi</name>
    <dbReference type="NCBI Taxonomy" id="439219"/>
    <lineage>
        <taxon>Bacteria</taxon>
        <taxon>Bacillati</taxon>
        <taxon>Bacillota</taxon>
        <taxon>Bacilli</taxon>
        <taxon>Lactobacillales</taxon>
        <taxon>Streptococcaceae</taxon>
        <taxon>Streptococcus</taxon>
    </lineage>
</organism>
<keyword evidence="1" id="KW-0285">Flavoprotein</keyword>